<dbReference type="AlphaFoldDB" id="A0A1J7IBI0"/>
<dbReference type="InParanoid" id="A0A1J7IBI0"/>
<keyword evidence="2" id="KW-1185">Reference proteome</keyword>
<dbReference type="Proteomes" id="UP000182658">
    <property type="component" value="Unassembled WGS sequence"/>
</dbReference>
<sequence length="227" mass="26584">MSPAVPTRKKEDDLKARLSHSKECVIDMQFLASTRNYDIQEIVPVFQAELAVLWSNTRSLLAILINEVALHPTMRYLKGQMERIYVHFYRHCTLLLAHAKSVCDAKEADEKIADFQFETFTPPYGITDWTDWMSYQRKTRQTTLKHVEQAVDWWEELHNRGKAIKALIERVIVDLKRDLDLVLRINMEQNLFRFSAIVFVDDYAKGRVEAWYSHALTIPAKEMHGND</sequence>
<name>A0A1J7IBI0_9PEZI</name>
<protein>
    <submittedName>
        <fullName evidence="1">Uncharacterized protein</fullName>
    </submittedName>
</protein>
<evidence type="ECO:0000313" key="1">
    <source>
        <dbReference type="EMBL" id="OIW24667.1"/>
    </source>
</evidence>
<gene>
    <name evidence="1" type="ORF">CONLIGDRAFT_718547</name>
</gene>
<proteinExistence type="predicted"/>
<evidence type="ECO:0000313" key="2">
    <source>
        <dbReference type="Proteomes" id="UP000182658"/>
    </source>
</evidence>
<organism evidence="1 2">
    <name type="scientific">Coniochaeta ligniaria NRRL 30616</name>
    <dbReference type="NCBI Taxonomy" id="1408157"/>
    <lineage>
        <taxon>Eukaryota</taxon>
        <taxon>Fungi</taxon>
        <taxon>Dikarya</taxon>
        <taxon>Ascomycota</taxon>
        <taxon>Pezizomycotina</taxon>
        <taxon>Sordariomycetes</taxon>
        <taxon>Sordariomycetidae</taxon>
        <taxon>Coniochaetales</taxon>
        <taxon>Coniochaetaceae</taxon>
        <taxon>Coniochaeta</taxon>
    </lineage>
</organism>
<reference evidence="1 2" key="1">
    <citation type="submission" date="2016-10" db="EMBL/GenBank/DDBJ databases">
        <title>Draft genome sequence of Coniochaeta ligniaria NRRL30616, a lignocellulolytic fungus for bioabatement of inhibitors in plant biomass hydrolysates.</title>
        <authorList>
            <consortium name="DOE Joint Genome Institute"/>
            <person name="Jimenez D.J."/>
            <person name="Hector R.E."/>
            <person name="Riley R."/>
            <person name="Sun H."/>
            <person name="Grigoriev I.V."/>
            <person name="Van Elsas J.D."/>
            <person name="Nichols N.N."/>
        </authorList>
    </citation>
    <scope>NUCLEOTIDE SEQUENCE [LARGE SCALE GENOMIC DNA]</scope>
    <source>
        <strain evidence="1 2">NRRL 30616</strain>
    </source>
</reference>
<dbReference type="EMBL" id="KV875103">
    <property type="protein sequence ID" value="OIW24667.1"/>
    <property type="molecule type" value="Genomic_DNA"/>
</dbReference>
<dbReference type="OrthoDB" id="10441073at2759"/>
<accession>A0A1J7IBI0</accession>